<keyword evidence="2" id="KW-1185">Reference proteome</keyword>
<dbReference type="Gene3D" id="3.40.50.10320">
    <property type="entry name" value="LmbE-like"/>
    <property type="match status" value="1"/>
</dbReference>
<name>A0A4P6F7D1_9BACL</name>
<dbReference type="Proteomes" id="UP000293568">
    <property type="component" value="Chromosome"/>
</dbReference>
<accession>A0A4P6F7D1</accession>
<dbReference type="PANTHER" id="PTHR12993">
    <property type="entry name" value="N-ACETYLGLUCOSAMINYL-PHOSPHATIDYLINOSITOL DE-N-ACETYLASE-RELATED"/>
    <property type="match status" value="1"/>
</dbReference>
<dbReference type="EMBL" id="CP035492">
    <property type="protein sequence ID" value="QAY66328.1"/>
    <property type="molecule type" value="Genomic_DNA"/>
</dbReference>
<dbReference type="InterPro" id="IPR003737">
    <property type="entry name" value="GlcNAc_PI_deacetylase-related"/>
</dbReference>
<dbReference type="RefSeq" id="WP_129439797.1">
    <property type="nucleotide sequence ID" value="NZ_CP035492.1"/>
</dbReference>
<dbReference type="InterPro" id="IPR023841">
    <property type="entry name" value="BshB2"/>
</dbReference>
<reference evidence="1 2" key="1">
    <citation type="submission" date="2019-01" db="EMBL/GenBank/DDBJ databases">
        <title>Genome sequencing of strain FW100M-2.</title>
        <authorList>
            <person name="Heo J."/>
            <person name="Kim S.-J."/>
            <person name="Kim J.-S."/>
            <person name="Hong S.-B."/>
            <person name="Kwon S.-W."/>
        </authorList>
    </citation>
    <scope>NUCLEOTIDE SEQUENCE [LARGE SCALE GENOMIC DNA]</scope>
    <source>
        <strain evidence="1 2">FW100M-2</strain>
    </source>
</reference>
<protein>
    <submittedName>
        <fullName evidence="1">Bacillithiol biosynthesis deacetylase BshB2</fullName>
    </submittedName>
</protein>
<organism evidence="1 2">
    <name type="scientific">Paenibacillus protaetiae</name>
    <dbReference type="NCBI Taxonomy" id="2509456"/>
    <lineage>
        <taxon>Bacteria</taxon>
        <taxon>Bacillati</taxon>
        <taxon>Bacillota</taxon>
        <taxon>Bacilli</taxon>
        <taxon>Bacillales</taxon>
        <taxon>Paenibacillaceae</taxon>
        <taxon>Paenibacillus</taxon>
    </lineage>
</organism>
<sequence>MSRPVLAVFPHPDDESFGKAGALALHAKEGSPITLICATSGQMGRRMGNPFFANRETLPHIREKELQDACLAIGITDLRMWGLLDKTLQFEDPEQLADRIYETILEIRPFRIYSYYPEHGVHPDHDALADATIRAVARLPLEERPEIYASAFSKNCLEALGAPDVVLNVSSVLHEKMAAIRAHRSQSEVITRKLDEQLASGSALEEELLAPQKREQFWIYRWTDTLAQHP</sequence>
<dbReference type="Pfam" id="PF02585">
    <property type="entry name" value="PIG-L"/>
    <property type="match status" value="1"/>
</dbReference>
<dbReference type="PANTHER" id="PTHR12993:SF27">
    <property type="entry name" value="N-ACETYL-ALPHA-D-GLUCOSAMINYL L-MALATE DEACETYLASE 2-RELATED"/>
    <property type="match status" value="1"/>
</dbReference>
<proteinExistence type="predicted"/>
<dbReference type="SUPFAM" id="SSF102588">
    <property type="entry name" value="LmbE-like"/>
    <property type="match status" value="1"/>
</dbReference>
<evidence type="ECO:0000313" key="1">
    <source>
        <dbReference type="EMBL" id="QAY66328.1"/>
    </source>
</evidence>
<dbReference type="GO" id="GO:0016811">
    <property type="term" value="F:hydrolase activity, acting on carbon-nitrogen (but not peptide) bonds, in linear amides"/>
    <property type="evidence" value="ECO:0007669"/>
    <property type="project" value="TreeGrafter"/>
</dbReference>
<dbReference type="KEGG" id="pprt:ET464_07845"/>
<dbReference type="NCBIfam" id="TIGR04000">
    <property type="entry name" value="thiol_BshB2"/>
    <property type="match status" value="1"/>
</dbReference>
<dbReference type="OrthoDB" id="9790023at2"/>
<evidence type="ECO:0000313" key="2">
    <source>
        <dbReference type="Proteomes" id="UP000293568"/>
    </source>
</evidence>
<dbReference type="InterPro" id="IPR024078">
    <property type="entry name" value="LmbE-like_dom_sf"/>
</dbReference>
<dbReference type="AlphaFoldDB" id="A0A4P6F7D1"/>
<gene>
    <name evidence="1" type="primary">bshB2</name>
    <name evidence="1" type="ORF">ET464_07845</name>
</gene>